<feature type="transmembrane region" description="Helical" evidence="4">
    <location>
        <begin position="349"/>
        <end position="368"/>
    </location>
</feature>
<dbReference type="RefSeq" id="WP_021688309.1">
    <property type="nucleotide sequence ID" value="NZ_BASZ01000001.1"/>
</dbReference>
<comment type="caution">
    <text evidence="6">The sequence shown here is derived from an EMBL/GenBank/DDBJ whole genome shotgun (WGS) entry which is preliminary data.</text>
</comment>
<sequence>MYYGWRLVVIAAIANMLTMGATYSALGLFVIPVSQEFGLSRAEMNSALILMNLGGAAFSPFLGRLLDRISARLIMTIGALLFGASFLILGISQSVTLDALVIALPLAIAVPSAGALTSSVLLARWFAINRGRAMVLSALGMSVGSIIMTPVIGWLLEQQGWRTTLMITGVMCTVILLGLSTVIRERPGPEDVEPGATPEVLARMQTMMAGSGNPMTIGEILRMPNFWTICLSSSLAMGLAQSLSITFVPLAMDHGLSVMEATSLMSITGISAIVGILALSGVADKIERSVILTAFYVLGAVLNLLLLFADGFFMLAGCAVMLGVAAGAMGPVFYALVADQFGTASFGTVRGLMAPFLAIFGAILVRFAGEIFDRTGHYDLLFTIYIFAELAAAALMFSTRFCRPKPAVAAFA</sequence>
<evidence type="ECO:0000256" key="2">
    <source>
        <dbReference type="ARBA" id="ARBA00022989"/>
    </source>
</evidence>
<reference evidence="6 7" key="1">
    <citation type="submission" date="2013-09" db="EMBL/GenBank/DDBJ databases">
        <title>Whole genome shotgun sequence of Novosphingobium tardaugens NBRC 16725.</title>
        <authorList>
            <person name="Isaki S."/>
            <person name="Hosoyama A."/>
            <person name="Tsuchikane K."/>
            <person name="Katsumata H."/>
            <person name="Ando Y."/>
            <person name="Yamazaki S."/>
            <person name="Fujita N."/>
        </authorList>
    </citation>
    <scope>NUCLEOTIDE SEQUENCE [LARGE SCALE GENOMIC DNA]</scope>
    <source>
        <strain evidence="6 7">NBRC 16725</strain>
    </source>
</reference>
<feature type="transmembrane region" description="Helical" evidence="4">
    <location>
        <begin position="135"/>
        <end position="155"/>
    </location>
</feature>
<evidence type="ECO:0000313" key="6">
    <source>
        <dbReference type="EMBL" id="GAD47402.1"/>
    </source>
</evidence>
<evidence type="ECO:0000256" key="4">
    <source>
        <dbReference type="SAM" id="Phobius"/>
    </source>
</evidence>
<feature type="transmembrane region" description="Helical" evidence="4">
    <location>
        <begin position="290"/>
        <end position="308"/>
    </location>
</feature>
<dbReference type="InterPro" id="IPR011701">
    <property type="entry name" value="MFS"/>
</dbReference>
<dbReference type="Pfam" id="PF07690">
    <property type="entry name" value="MFS_1"/>
    <property type="match status" value="1"/>
</dbReference>
<feature type="transmembrane region" description="Helical" evidence="4">
    <location>
        <begin position="264"/>
        <end position="283"/>
    </location>
</feature>
<feature type="transmembrane region" description="Helical" evidence="4">
    <location>
        <begin position="226"/>
        <end position="252"/>
    </location>
</feature>
<feature type="transmembrane region" description="Helical" evidence="4">
    <location>
        <begin position="380"/>
        <end position="397"/>
    </location>
</feature>
<gene>
    <name evidence="6" type="ORF">NT2_01_01700</name>
</gene>
<dbReference type="AlphaFoldDB" id="U2YHL9"/>
<evidence type="ECO:0000259" key="5">
    <source>
        <dbReference type="PROSITE" id="PS50850"/>
    </source>
</evidence>
<dbReference type="InterPro" id="IPR050327">
    <property type="entry name" value="Proton-linked_MCT"/>
</dbReference>
<evidence type="ECO:0000256" key="1">
    <source>
        <dbReference type="ARBA" id="ARBA00022692"/>
    </source>
</evidence>
<keyword evidence="3 4" id="KW-0472">Membrane</keyword>
<name>U2YHL9_9SPHN</name>
<dbReference type="EMBL" id="BASZ01000001">
    <property type="protein sequence ID" value="GAD47402.1"/>
    <property type="molecule type" value="Genomic_DNA"/>
</dbReference>
<organism evidence="6 7">
    <name type="scientific">Caenibius tardaugens NBRC 16725</name>
    <dbReference type="NCBI Taxonomy" id="1219035"/>
    <lineage>
        <taxon>Bacteria</taxon>
        <taxon>Pseudomonadati</taxon>
        <taxon>Pseudomonadota</taxon>
        <taxon>Alphaproteobacteria</taxon>
        <taxon>Sphingomonadales</taxon>
        <taxon>Erythrobacteraceae</taxon>
        <taxon>Caenibius</taxon>
    </lineage>
</organism>
<dbReference type="Gene3D" id="1.20.1250.20">
    <property type="entry name" value="MFS general substrate transporter like domains"/>
    <property type="match status" value="2"/>
</dbReference>
<feature type="transmembrane region" description="Helical" evidence="4">
    <location>
        <begin position="161"/>
        <end position="179"/>
    </location>
</feature>
<keyword evidence="7" id="KW-1185">Reference proteome</keyword>
<keyword evidence="2 4" id="KW-1133">Transmembrane helix</keyword>
<feature type="transmembrane region" description="Helical" evidence="4">
    <location>
        <begin position="7"/>
        <end position="34"/>
    </location>
</feature>
<feature type="transmembrane region" description="Helical" evidence="4">
    <location>
        <begin position="99"/>
        <end position="123"/>
    </location>
</feature>
<dbReference type="Proteomes" id="UP000016568">
    <property type="component" value="Unassembled WGS sequence"/>
</dbReference>
<dbReference type="GO" id="GO:0022857">
    <property type="term" value="F:transmembrane transporter activity"/>
    <property type="evidence" value="ECO:0007669"/>
    <property type="project" value="InterPro"/>
</dbReference>
<accession>U2YHL9</accession>
<feature type="transmembrane region" description="Helical" evidence="4">
    <location>
        <begin position="46"/>
        <end position="66"/>
    </location>
</feature>
<dbReference type="InterPro" id="IPR036259">
    <property type="entry name" value="MFS_trans_sf"/>
</dbReference>
<dbReference type="KEGG" id="ntd:EGO55_16295"/>
<evidence type="ECO:0000313" key="7">
    <source>
        <dbReference type="Proteomes" id="UP000016568"/>
    </source>
</evidence>
<dbReference type="PANTHER" id="PTHR11360">
    <property type="entry name" value="MONOCARBOXYLATE TRANSPORTER"/>
    <property type="match status" value="1"/>
</dbReference>
<evidence type="ECO:0000256" key="3">
    <source>
        <dbReference type="ARBA" id="ARBA00023136"/>
    </source>
</evidence>
<dbReference type="PANTHER" id="PTHR11360:SF284">
    <property type="entry name" value="EG:103B4.3 PROTEIN-RELATED"/>
    <property type="match status" value="1"/>
</dbReference>
<feature type="transmembrane region" description="Helical" evidence="4">
    <location>
        <begin position="73"/>
        <end position="93"/>
    </location>
</feature>
<keyword evidence="1 4" id="KW-0812">Transmembrane</keyword>
<feature type="domain" description="Major facilitator superfamily (MFS) profile" evidence="5">
    <location>
        <begin position="8"/>
        <end position="406"/>
    </location>
</feature>
<proteinExistence type="predicted"/>
<feature type="transmembrane region" description="Helical" evidence="4">
    <location>
        <begin position="314"/>
        <end position="337"/>
    </location>
</feature>
<dbReference type="SUPFAM" id="SSF103473">
    <property type="entry name" value="MFS general substrate transporter"/>
    <property type="match status" value="1"/>
</dbReference>
<dbReference type="InterPro" id="IPR020846">
    <property type="entry name" value="MFS_dom"/>
</dbReference>
<protein>
    <submittedName>
        <fullName evidence="6">Putative major facilitator superfamily transporter</fullName>
    </submittedName>
</protein>
<dbReference type="PROSITE" id="PS50850">
    <property type="entry name" value="MFS"/>
    <property type="match status" value="1"/>
</dbReference>
<dbReference type="eggNOG" id="COG2271">
    <property type="taxonomic scope" value="Bacteria"/>
</dbReference>
<dbReference type="OrthoDB" id="7560343at2"/>